<dbReference type="AlphaFoldDB" id="A0A437QG23"/>
<evidence type="ECO:0000256" key="4">
    <source>
        <dbReference type="ARBA" id="ARBA00023002"/>
    </source>
</evidence>
<name>A0A437QG23_9GAMM</name>
<evidence type="ECO:0000259" key="8">
    <source>
        <dbReference type="Pfam" id="PF20628"/>
    </source>
</evidence>
<dbReference type="Pfam" id="PF04261">
    <property type="entry name" value="Dyp_perox_N"/>
    <property type="match status" value="1"/>
</dbReference>
<keyword evidence="4" id="KW-0560">Oxidoreductase</keyword>
<evidence type="ECO:0000256" key="1">
    <source>
        <dbReference type="ARBA" id="ARBA00001970"/>
    </source>
</evidence>
<dbReference type="OrthoDB" id="3251355at2"/>
<accession>A0A437QG23</accession>
<comment type="similarity">
    <text evidence="6">Belongs to the DyP-type peroxidase family.</text>
</comment>
<evidence type="ECO:0000256" key="5">
    <source>
        <dbReference type="ARBA" id="ARBA00023004"/>
    </source>
</evidence>
<dbReference type="InterPro" id="IPR048328">
    <property type="entry name" value="Dyp_perox_C"/>
</dbReference>
<dbReference type="InterPro" id="IPR006314">
    <property type="entry name" value="Dyp_peroxidase"/>
</dbReference>
<dbReference type="GO" id="GO:0046872">
    <property type="term" value="F:metal ion binding"/>
    <property type="evidence" value="ECO:0007669"/>
    <property type="project" value="UniProtKB-KW"/>
</dbReference>
<dbReference type="InterPro" id="IPR011008">
    <property type="entry name" value="Dimeric_a/b-barrel"/>
</dbReference>
<evidence type="ECO:0000313" key="9">
    <source>
        <dbReference type="EMBL" id="RVU33452.1"/>
    </source>
</evidence>
<protein>
    <submittedName>
        <fullName evidence="9">Dyp-type peroxidase</fullName>
    </submittedName>
</protein>
<evidence type="ECO:0000256" key="6">
    <source>
        <dbReference type="ARBA" id="ARBA00025737"/>
    </source>
</evidence>
<dbReference type="RefSeq" id="WP_127700431.1">
    <property type="nucleotide sequence ID" value="NZ_SACS01000021.1"/>
</dbReference>
<keyword evidence="5" id="KW-0408">Iron</keyword>
<dbReference type="SUPFAM" id="SSF54909">
    <property type="entry name" value="Dimeric alpha+beta barrel"/>
    <property type="match status" value="1"/>
</dbReference>
<dbReference type="GO" id="GO:0004601">
    <property type="term" value="F:peroxidase activity"/>
    <property type="evidence" value="ECO:0007669"/>
    <property type="project" value="UniProtKB-KW"/>
</dbReference>
<comment type="cofactor">
    <cofactor evidence="1">
        <name>heme b</name>
        <dbReference type="ChEBI" id="CHEBI:60344"/>
    </cofactor>
</comment>
<keyword evidence="10" id="KW-1185">Reference proteome</keyword>
<dbReference type="PANTHER" id="PTHR30521">
    <property type="entry name" value="DEFERROCHELATASE/PEROXIDASE"/>
    <property type="match status" value="1"/>
</dbReference>
<organism evidence="9 10">
    <name type="scientific">Rheinheimera riviphila</name>
    <dbReference type="NCBI Taxonomy" id="1834037"/>
    <lineage>
        <taxon>Bacteria</taxon>
        <taxon>Pseudomonadati</taxon>
        <taxon>Pseudomonadota</taxon>
        <taxon>Gammaproteobacteria</taxon>
        <taxon>Chromatiales</taxon>
        <taxon>Chromatiaceae</taxon>
        <taxon>Rheinheimera</taxon>
    </lineage>
</organism>
<feature type="domain" description="Dyp-type peroxidase N-terminal" evidence="7">
    <location>
        <begin position="11"/>
        <end position="134"/>
    </location>
</feature>
<evidence type="ECO:0000259" key="7">
    <source>
        <dbReference type="Pfam" id="PF04261"/>
    </source>
</evidence>
<reference evidence="9 10" key="1">
    <citation type="submission" date="2019-01" db="EMBL/GenBank/DDBJ databases">
        <authorList>
            <person name="Chen W.-M."/>
        </authorList>
    </citation>
    <scope>NUCLEOTIDE SEQUENCE [LARGE SCALE GENOMIC DNA]</scope>
    <source>
        <strain evidence="9 10">KYPC3</strain>
    </source>
</reference>
<evidence type="ECO:0000256" key="3">
    <source>
        <dbReference type="ARBA" id="ARBA00022723"/>
    </source>
</evidence>
<keyword evidence="2 9" id="KW-0575">Peroxidase</keyword>
<dbReference type="Proteomes" id="UP000283077">
    <property type="component" value="Unassembled WGS sequence"/>
</dbReference>
<dbReference type="GO" id="GO:0005829">
    <property type="term" value="C:cytosol"/>
    <property type="evidence" value="ECO:0007669"/>
    <property type="project" value="TreeGrafter"/>
</dbReference>
<dbReference type="Pfam" id="PF20628">
    <property type="entry name" value="Dyp_perox_C"/>
    <property type="match status" value="1"/>
</dbReference>
<comment type="caution">
    <text evidence="9">The sequence shown here is derived from an EMBL/GenBank/DDBJ whole genome shotgun (WGS) entry which is preliminary data.</text>
</comment>
<dbReference type="InterPro" id="IPR048327">
    <property type="entry name" value="Dyp_perox_N"/>
</dbReference>
<feature type="domain" description="Dyp-type peroxidase C-terminal" evidence="8">
    <location>
        <begin position="138"/>
        <end position="299"/>
    </location>
</feature>
<sequence>MAREQLGICAEANLHGMVLLMNAMDGHQAAIRLQLARLPALVQRLSDQFSESNLSAVVAIGVGFWDTLYVNQRPKDLQPWLPLSVDDLDMPALPFDLLLQIRADRYDVLHLAAQQCFQLLNQHVELAEQIHAFRYMDGRDLTGFIDQPDAPKGRRKREIALISEQNDAVFAGGSYLHFQRYRLDMNRWQQLTQQQQEAIMGRRKIDGQRLALAQLDDNSHEVKASCVSVEGQPLPLLFQNMPYGQLKVQGMLNLGFSADAKAYLRWLKSRMGQPGRQNYDLLLDFIQADCGAAFFAPSVSFMEQQAGL</sequence>
<dbReference type="PANTHER" id="PTHR30521:SF0">
    <property type="entry name" value="DYP-TYPE PEROXIDASE FAMILY PROTEIN"/>
    <property type="match status" value="1"/>
</dbReference>
<keyword evidence="3" id="KW-0479">Metal-binding</keyword>
<gene>
    <name evidence="9" type="ORF">EOE67_16450</name>
</gene>
<proteinExistence type="inferred from homology"/>
<dbReference type="GO" id="GO:0020037">
    <property type="term" value="F:heme binding"/>
    <property type="evidence" value="ECO:0007669"/>
    <property type="project" value="InterPro"/>
</dbReference>
<evidence type="ECO:0000313" key="10">
    <source>
        <dbReference type="Proteomes" id="UP000283077"/>
    </source>
</evidence>
<evidence type="ECO:0000256" key="2">
    <source>
        <dbReference type="ARBA" id="ARBA00022559"/>
    </source>
</evidence>
<dbReference type="PROSITE" id="PS51404">
    <property type="entry name" value="DYP_PEROXIDASE"/>
    <property type="match status" value="1"/>
</dbReference>
<dbReference type="EMBL" id="SACS01000021">
    <property type="protein sequence ID" value="RVU33452.1"/>
    <property type="molecule type" value="Genomic_DNA"/>
</dbReference>
<dbReference type="NCBIfam" id="TIGR01413">
    <property type="entry name" value="Dyp_perox_fam"/>
    <property type="match status" value="1"/>
</dbReference>